<dbReference type="PANTHER" id="PTHR17598">
    <property type="entry name" value="DNA POLYMERASE DELTA SUBUNIT 3"/>
    <property type="match status" value="1"/>
</dbReference>
<dbReference type="Proteomes" id="UP000815325">
    <property type="component" value="Unassembled WGS sequence"/>
</dbReference>
<keyword evidence="4" id="KW-0539">Nucleus</keyword>
<evidence type="ECO:0000313" key="5">
    <source>
        <dbReference type="EMBL" id="KAF5842075.1"/>
    </source>
</evidence>
<protein>
    <recommendedName>
        <fullName evidence="2">DNA polymerase delta subunit 3</fullName>
    </recommendedName>
</protein>
<evidence type="ECO:0000256" key="4">
    <source>
        <dbReference type="ARBA" id="ARBA00023242"/>
    </source>
</evidence>
<evidence type="ECO:0000256" key="3">
    <source>
        <dbReference type="ARBA" id="ARBA00022705"/>
    </source>
</evidence>
<evidence type="ECO:0000313" key="6">
    <source>
        <dbReference type="Proteomes" id="UP000815325"/>
    </source>
</evidence>
<keyword evidence="6" id="KW-1185">Reference proteome</keyword>
<dbReference type="InterPro" id="IPR041913">
    <property type="entry name" value="POLD3_sf"/>
</dbReference>
<dbReference type="Pfam" id="PF09507">
    <property type="entry name" value="CDC27"/>
    <property type="match status" value="1"/>
</dbReference>
<name>A0ABQ7H5E6_DUNSA</name>
<reference evidence="5" key="1">
    <citation type="submission" date="2017-08" db="EMBL/GenBank/DDBJ databases">
        <authorList>
            <person name="Polle J.E."/>
            <person name="Barry K."/>
            <person name="Cushman J."/>
            <person name="Schmutz J."/>
            <person name="Tran D."/>
            <person name="Hathwaick L.T."/>
            <person name="Yim W.C."/>
            <person name="Jenkins J."/>
            <person name="Mckie-Krisberg Z.M."/>
            <person name="Prochnik S."/>
            <person name="Lindquist E."/>
            <person name="Dockter R.B."/>
            <person name="Adam C."/>
            <person name="Molina H."/>
            <person name="Bunkerborg J."/>
            <person name="Jin E."/>
            <person name="Buchheim M."/>
            <person name="Magnuson J."/>
        </authorList>
    </citation>
    <scope>NUCLEOTIDE SEQUENCE</scope>
    <source>
        <strain evidence="5">CCAP 19/18</strain>
    </source>
</reference>
<dbReference type="EMBL" id="MU069469">
    <property type="protein sequence ID" value="KAF5842075.1"/>
    <property type="molecule type" value="Genomic_DNA"/>
</dbReference>
<dbReference type="Gene3D" id="3.90.1030.20">
    <property type="entry name" value="DNA polymerase delta, p66 (Cdc27) subunit, wHTH domain"/>
    <property type="match status" value="1"/>
</dbReference>
<accession>A0ABQ7H5E6</accession>
<evidence type="ECO:0000256" key="1">
    <source>
        <dbReference type="ARBA" id="ARBA00004123"/>
    </source>
</evidence>
<keyword evidence="3" id="KW-0235">DNA replication</keyword>
<proteinExistence type="predicted"/>
<evidence type="ECO:0000256" key="2">
    <source>
        <dbReference type="ARBA" id="ARBA00017589"/>
    </source>
</evidence>
<comment type="caution">
    <text evidence="5">The sequence shown here is derived from an EMBL/GenBank/DDBJ whole genome shotgun (WGS) entry which is preliminary data.</text>
</comment>
<dbReference type="PANTHER" id="PTHR17598:SF13">
    <property type="entry name" value="DNA POLYMERASE DELTA SUBUNIT 3"/>
    <property type="match status" value="1"/>
</dbReference>
<sequence>MADGEVDVPSIIEEVKGLLCQDLQVVSYKWLARQYQINANLAKRMLASIADSLKDKVATTYLVSGWTKDTKQHVVKVVQGHSYQDVCQQLESITSKHVYR</sequence>
<dbReference type="InterPro" id="IPR019038">
    <property type="entry name" value="POLD3"/>
</dbReference>
<organism evidence="5 6">
    <name type="scientific">Dunaliella salina</name>
    <name type="common">Green alga</name>
    <name type="synonym">Protococcus salinus</name>
    <dbReference type="NCBI Taxonomy" id="3046"/>
    <lineage>
        <taxon>Eukaryota</taxon>
        <taxon>Viridiplantae</taxon>
        <taxon>Chlorophyta</taxon>
        <taxon>core chlorophytes</taxon>
        <taxon>Chlorophyceae</taxon>
        <taxon>CS clade</taxon>
        <taxon>Chlamydomonadales</taxon>
        <taxon>Dunaliellaceae</taxon>
        <taxon>Dunaliella</taxon>
    </lineage>
</organism>
<comment type="subcellular location">
    <subcellularLocation>
        <location evidence="1">Nucleus</location>
    </subcellularLocation>
</comment>
<gene>
    <name evidence="5" type="ORF">DUNSADRAFT_9334</name>
</gene>